<evidence type="ECO:0000313" key="3">
    <source>
        <dbReference type="Proteomes" id="UP001367508"/>
    </source>
</evidence>
<dbReference type="Proteomes" id="UP001367508">
    <property type="component" value="Unassembled WGS sequence"/>
</dbReference>
<evidence type="ECO:0000313" key="2">
    <source>
        <dbReference type="EMBL" id="KAK7363799.1"/>
    </source>
</evidence>
<comment type="caution">
    <text evidence="2">The sequence shown here is derived from an EMBL/GenBank/DDBJ whole genome shotgun (WGS) entry which is preliminary data.</text>
</comment>
<name>A0AAN9RAG9_CANGL</name>
<keyword evidence="1" id="KW-0472">Membrane</keyword>
<proteinExistence type="predicted"/>
<keyword evidence="3" id="KW-1185">Reference proteome</keyword>
<sequence>MFNRNRNYHDLTYAFHIIVGYTISFYFPVSLTHSVTLVFSHVFICLEKPFPSLVSVSLYVSVTFLHLPSFLLFSLGNAY</sequence>
<reference evidence="2 3" key="1">
    <citation type="submission" date="2024-01" db="EMBL/GenBank/DDBJ databases">
        <title>The genomes of 5 underutilized Papilionoideae crops provide insights into root nodulation and disease resistanc.</title>
        <authorList>
            <person name="Jiang F."/>
        </authorList>
    </citation>
    <scope>NUCLEOTIDE SEQUENCE [LARGE SCALE GENOMIC DNA]</scope>
    <source>
        <strain evidence="2">LVBAO_FW01</strain>
        <tissue evidence="2">Leaves</tissue>
    </source>
</reference>
<keyword evidence="1" id="KW-1133">Transmembrane helix</keyword>
<feature type="transmembrane region" description="Helical" evidence="1">
    <location>
        <begin position="12"/>
        <end position="44"/>
    </location>
</feature>
<accession>A0AAN9RAG9</accession>
<feature type="transmembrane region" description="Helical" evidence="1">
    <location>
        <begin position="56"/>
        <end position="75"/>
    </location>
</feature>
<organism evidence="2 3">
    <name type="scientific">Canavalia gladiata</name>
    <name type="common">Sword bean</name>
    <name type="synonym">Dolichos gladiatus</name>
    <dbReference type="NCBI Taxonomy" id="3824"/>
    <lineage>
        <taxon>Eukaryota</taxon>
        <taxon>Viridiplantae</taxon>
        <taxon>Streptophyta</taxon>
        <taxon>Embryophyta</taxon>
        <taxon>Tracheophyta</taxon>
        <taxon>Spermatophyta</taxon>
        <taxon>Magnoliopsida</taxon>
        <taxon>eudicotyledons</taxon>
        <taxon>Gunneridae</taxon>
        <taxon>Pentapetalae</taxon>
        <taxon>rosids</taxon>
        <taxon>fabids</taxon>
        <taxon>Fabales</taxon>
        <taxon>Fabaceae</taxon>
        <taxon>Papilionoideae</taxon>
        <taxon>50 kb inversion clade</taxon>
        <taxon>NPAAA clade</taxon>
        <taxon>indigoferoid/millettioid clade</taxon>
        <taxon>Phaseoleae</taxon>
        <taxon>Canavalia</taxon>
    </lineage>
</organism>
<dbReference type="AlphaFoldDB" id="A0AAN9RAG9"/>
<evidence type="ECO:0000256" key="1">
    <source>
        <dbReference type="SAM" id="Phobius"/>
    </source>
</evidence>
<dbReference type="EMBL" id="JAYMYQ010000001">
    <property type="protein sequence ID" value="KAK7363799.1"/>
    <property type="molecule type" value="Genomic_DNA"/>
</dbReference>
<protein>
    <submittedName>
        <fullName evidence="2">Uncharacterized protein</fullName>
    </submittedName>
</protein>
<gene>
    <name evidence="2" type="ORF">VNO77_05957</name>
</gene>
<keyword evidence="1" id="KW-0812">Transmembrane</keyword>